<keyword evidence="3" id="KW-1185">Reference proteome</keyword>
<feature type="compositionally biased region" description="Polar residues" evidence="1">
    <location>
        <begin position="36"/>
        <end position="47"/>
    </location>
</feature>
<evidence type="ECO:0000313" key="4">
    <source>
        <dbReference type="WBParaSite" id="TTAC_0000497401-mRNA-1"/>
    </source>
</evidence>
<organism evidence="4">
    <name type="scientific">Hydatigena taeniaeformis</name>
    <name type="common">Feline tapeworm</name>
    <name type="synonym">Taenia taeniaeformis</name>
    <dbReference type="NCBI Taxonomy" id="6205"/>
    <lineage>
        <taxon>Eukaryota</taxon>
        <taxon>Metazoa</taxon>
        <taxon>Spiralia</taxon>
        <taxon>Lophotrochozoa</taxon>
        <taxon>Platyhelminthes</taxon>
        <taxon>Cestoda</taxon>
        <taxon>Eucestoda</taxon>
        <taxon>Cyclophyllidea</taxon>
        <taxon>Taeniidae</taxon>
        <taxon>Hydatigera</taxon>
    </lineage>
</organism>
<reference evidence="2 3" key="2">
    <citation type="submission" date="2018-11" db="EMBL/GenBank/DDBJ databases">
        <authorList>
            <consortium name="Pathogen Informatics"/>
        </authorList>
    </citation>
    <scope>NUCLEOTIDE SEQUENCE [LARGE SCALE GENOMIC DNA]</scope>
</reference>
<evidence type="ECO:0000313" key="2">
    <source>
        <dbReference type="EMBL" id="VDM25954.1"/>
    </source>
</evidence>
<evidence type="ECO:0000313" key="3">
    <source>
        <dbReference type="Proteomes" id="UP000274429"/>
    </source>
</evidence>
<sequence length="97" mass="10188">MLGAEAFCLYLTGSESASGPDTRDTTPPQRGMNEGGEQQTANPRGTLATTHETISRLAASTTHSSLPSSPHLHQVIFAASRLSPTLLPSLDCTRSPP</sequence>
<name>A0A0R3WW34_HYDTA</name>
<feature type="region of interest" description="Disordered" evidence="1">
    <location>
        <begin position="13"/>
        <end position="47"/>
    </location>
</feature>
<reference evidence="4" key="1">
    <citation type="submission" date="2017-02" db="UniProtKB">
        <authorList>
            <consortium name="WormBaseParasite"/>
        </authorList>
    </citation>
    <scope>IDENTIFICATION</scope>
</reference>
<dbReference type="WBParaSite" id="TTAC_0000497401-mRNA-1">
    <property type="protein sequence ID" value="TTAC_0000497401-mRNA-1"/>
    <property type="gene ID" value="TTAC_0000497401"/>
</dbReference>
<dbReference type="Proteomes" id="UP000274429">
    <property type="component" value="Unassembled WGS sequence"/>
</dbReference>
<protein>
    <submittedName>
        <fullName evidence="4">Secreted protein</fullName>
    </submittedName>
</protein>
<accession>A0A0R3WW34</accession>
<dbReference type="EMBL" id="UYWX01005780">
    <property type="protein sequence ID" value="VDM25954.1"/>
    <property type="molecule type" value="Genomic_DNA"/>
</dbReference>
<proteinExistence type="predicted"/>
<dbReference type="AlphaFoldDB" id="A0A0R3WW34"/>
<gene>
    <name evidence="2" type="ORF">TTAC_LOCUS4959</name>
</gene>
<evidence type="ECO:0000256" key="1">
    <source>
        <dbReference type="SAM" id="MobiDB-lite"/>
    </source>
</evidence>